<proteinExistence type="predicted"/>
<evidence type="ECO:0000256" key="1">
    <source>
        <dbReference type="SAM" id="SignalP"/>
    </source>
</evidence>
<accession>A0AAX6H1A0</accession>
<protein>
    <recommendedName>
        <fullName evidence="4">Secreted protein</fullName>
    </recommendedName>
</protein>
<organism evidence="2 3">
    <name type="scientific">Iris pallida</name>
    <name type="common">Sweet iris</name>
    <dbReference type="NCBI Taxonomy" id="29817"/>
    <lineage>
        <taxon>Eukaryota</taxon>
        <taxon>Viridiplantae</taxon>
        <taxon>Streptophyta</taxon>
        <taxon>Embryophyta</taxon>
        <taxon>Tracheophyta</taxon>
        <taxon>Spermatophyta</taxon>
        <taxon>Magnoliopsida</taxon>
        <taxon>Liliopsida</taxon>
        <taxon>Asparagales</taxon>
        <taxon>Iridaceae</taxon>
        <taxon>Iridoideae</taxon>
        <taxon>Irideae</taxon>
        <taxon>Iris</taxon>
    </lineage>
</organism>
<keyword evidence="3" id="KW-1185">Reference proteome</keyword>
<dbReference type="AlphaFoldDB" id="A0AAX6H1A0"/>
<evidence type="ECO:0008006" key="4">
    <source>
        <dbReference type="Google" id="ProtNLM"/>
    </source>
</evidence>
<feature type="chain" id="PRO_5043769278" description="Secreted protein" evidence="1">
    <location>
        <begin position="19"/>
        <end position="72"/>
    </location>
</feature>
<comment type="caution">
    <text evidence="2">The sequence shown here is derived from an EMBL/GenBank/DDBJ whole genome shotgun (WGS) entry which is preliminary data.</text>
</comment>
<reference evidence="2" key="2">
    <citation type="submission" date="2023-04" db="EMBL/GenBank/DDBJ databases">
        <authorList>
            <person name="Bruccoleri R.E."/>
            <person name="Oakeley E.J."/>
            <person name="Faust A.-M."/>
            <person name="Dessus-Babus S."/>
            <person name="Altorfer M."/>
            <person name="Burckhardt D."/>
            <person name="Oertli M."/>
            <person name="Naumann U."/>
            <person name="Petersen F."/>
            <person name="Wong J."/>
        </authorList>
    </citation>
    <scope>NUCLEOTIDE SEQUENCE</scope>
    <source>
        <strain evidence="2">GSM-AAB239-AS_SAM_17_03QT</strain>
        <tissue evidence="2">Leaf</tissue>
    </source>
</reference>
<dbReference type="Proteomes" id="UP001140949">
    <property type="component" value="Unassembled WGS sequence"/>
</dbReference>
<reference evidence="2" key="1">
    <citation type="journal article" date="2023" name="GigaByte">
        <title>Genome assembly of the bearded iris, Iris pallida Lam.</title>
        <authorList>
            <person name="Bruccoleri R.E."/>
            <person name="Oakeley E.J."/>
            <person name="Faust A.M.E."/>
            <person name="Altorfer M."/>
            <person name="Dessus-Babus S."/>
            <person name="Burckhardt D."/>
            <person name="Oertli M."/>
            <person name="Naumann U."/>
            <person name="Petersen F."/>
            <person name="Wong J."/>
        </authorList>
    </citation>
    <scope>NUCLEOTIDE SEQUENCE</scope>
    <source>
        <strain evidence="2">GSM-AAB239-AS_SAM_17_03QT</strain>
    </source>
</reference>
<dbReference type="EMBL" id="JANAVB010014199">
    <property type="protein sequence ID" value="KAJ6834746.1"/>
    <property type="molecule type" value="Genomic_DNA"/>
</dbReference>
<evidence type="ECO:0000313" key="3">
    <source>
        <dbReference type="Proteomes" id="UP001140949"/>
    </source>
</evidence>
<keyword evidence="1" id="KW-0732">Signal</keyword>
<name>A0AAX6H1A0_IRIPA</name>
<gene>
    <name evidence="2" type="ORF">M6B38_333480</name>
</gene>
<feature type="signal peptide" evidence="1">
    <location>
        <begin position="1"/>
        <end position="18"/>
    </location>
</feature>
<sequence>MRLICRHAVLCGMRLICGLMRLMRPYGSCGTCSHATHAVHAAHAAHAAESMQLNQILSLWDLNLFRSYLCGI</sequence>
<evidence type="ECO:0000313" key="2">
    <source>
        <dbReference type="EMBL" id="KAJ6834746.1"/>
    </source>
</evidence>